<evidence type="ECO:0000313" key="2">
    <source>
        <dbReference type="EMBL" id="KII60524.1"/>
    </source>
</evidence>
<proteinExistence type="predicted"/>
<protein>
    <submittedName>
        <fullName evidence="2">Uncharacterized protein</fullName>
    </submittedName>
</protein>
<dbReference type="Gene3D" id="2.30.30.850">
    <property type="match status" value="1"/>
</dbReference>
<evidence type="ECO:0000256" key="1">
    <source>
        <dbReference type="SAM" id="MobiDB-lite"/>
    </source>
</evidence>
<organism evidence="2 3">
    <name type="scientific">Thelohanellus kitauei</name>
    <name type="common">Myxosporean</name>
    <dbReference type="NCBI Taxonomy" id="669202"/>
    <lineage>
        <taxon>Eukaryota</taxon>
        <taxon>Metazoa</taxon>
        <taxon>Cnidaria</taxon>
        <taxon>Myxozoa</taxon>
        <taxon>Myxosporea</taxon>
        <taxon>Bivalvulida</taxon>
        <taxon>Platysporina</taxon>
        <taxon>Myxobolidae</taxon>
        <taxon>Thelohanellus</taxon>
    </lineage>
</organism>
<sequence>MGSTASLFNVGDRVRVRKHQTTELEEPYVGPYEIIESKGPVYTLQIPGYGPYTVHHNRTKKFCDIESFSKIEPKTYPDEDTEEQETSIRRSSRPIRIPPGNLEFVKKCLSSFLCRELCRKHVTEHSRT</sequence>
<comment type="caution">
    <text evidence="2">The sequence shown here is derived from an EMBL/GenBank/DDBJ whole genome shotgun (WGS) entry which is preliminary data.</text>
</comment>
<evidence type="ECO:0000313" key="3">
    <source>
        <dbReference type="Proteomes" id="UP000031668"/>
    </source>
</evidence>
<dbReference type="AlphaFoldDB" id="A0A0C2M828"/>
<dbReference type="EMBL" id="JWZT01005579">
    <property type="protein sequence ID" value="KII60524.1"/>
    <property type="molecule type" value="Genomic_DNA"/>
</dbReference>
<dbReference type="Proteomes" id="UP000031668">
    <property type="component" value="Unassembled WGS sequence"/>
</dbReference>
<name>A0A0C2M828_THEKT</name>
<feature type="region of interest" description="Disordered" evidence="1">
    <location>
        <begin position="73"/>
        <end position="96"/>
    </location>
</feature>
<accession>A0A0C2M828</accession>
<keyword evidence="3" id="KW-1185">Reference proteome</keyword>
<gene>
    <name evidence="2" type="ORF">RF11_05598</name>
</gene>
<reference evidence="2 3" key="1">
    <citation type="journal article" date="2014" name="Genome Biol. Evol.">
        <title>The genome of the myxosporean Thelohanellus kitauei shows adaptations to nutrient acquisition within its fish host.</title>
        <authorList>
            <person name="Yang Y."/>
            <person name="Xiong J."/>
            <person name="Zhou Z."/>
            <person name="Huo F."/>
            <person name="Miao W."/>
            <person name="Ran C."/>
            <person name="Liu Y."/>
            <person name="Zhang J."/>
            <person name="Feng J."/>
            <person name="Wang M."/>
            <person name="Wang M."/>
            <person name="Wang L."/>
            <person name="Yao B."/>
        </authorList>
    </citation>
    <scope>NUCLEOTIDE SEQUENCE [LARGE SCALE GENOMIC DNA]</scope>
    <source>
        <strain evidence="2">Wuqing</strain>
    </source>
</reference>